<dbReference type="PRINTS" id="PR00953">
    <property type="entry name" value="TYPE3IMRPROT"/>
</dbReference>
<keyword evidence="12" id="KW-1185">Reference proteome</keyword>
<dbReference type="PATRIC" id="fig|1246626.3.peg.2237"/>
<dbReference type="AlphaFoldDB" id="A0A060LX90"/>
<keyword evidence="11" id="KW-0969">Cilium</keyword>
<dbReference type="InterPro" id="IPR006303">
    <property type="entry name" value="FliR"/>
</dbReference>
<feature type="transmembrane region" description="Helical" evidence="10">
    <location>
        <begin position="7"/>
        <end position="28"/>
    </location>
</feature>
<dbReference type="HOGENOM" id="CLU_063626_2_3_9"/>
<keyword evidence="7 10" id="KW-0472">Membrane</keyword>
<dbReference type="EMBL" id="CP003923">
    <property type="protein sequence ID" value="AIC94817.1"/>
    <property type="molecule type" value="Genomic_DNA"/>
</dbReference>
<name>A0A060LX90_9BACI</name>
<evidence type="ECO:0000256" key="5">
    <source>
        <dbReference type="ARBA" id="ARBA00022692"/>
    </source>
</evidence>
<dbReference type="RefSeq" id="WP_038480710.1">
    <property type="nucleotide sequence ID" value="NZ_CP003923.1"/>
</dbReference>
<gene>
    <name evidence="11" type="ORF">BleG1_2239</name>
</gene>
<keyword evidence="4 10" id="KW-1003">Cell membrane</keyword>
<dbReference type="KEGG" id="ble:BleG1_2239"/>
<organism evidence="11 12">
    <name type="scientific">Shouchella lehensis G1</name>
    <dbReference type="NCBI Taxonomy" id="1246626"/>
    <lineage>
        <taxon>Bacteria</taxon>
        <taxon>Bacillati</taxon>
        <taxon>Bacillota</taxon>
        <taxon>Bacilli</taxon>
        <taxon>Bacillales</taxon>
        <taxon>Bacillaceae</taxon>
        <taxon>Shouchella</taxon>
    </lineage>
</organism>
<reference evidence="11 12" key="1">
    <citation type="journal article" date="2014" name="Gene">
        <title>A comparative genomic analysis of the alkalitolerant soil bacterium Bacillus lehensis G1.</title>
        <authorList>
            <person name="Noor Y.M."/>
            <person name="Samsulrizal N.H."/>
            <person name="Jema'on N.A."/>
            <person name="Low K.O."/>
            <person name="Ramli A.N."/>
            <person name="Alias N.I."/>
            <person name="Damis S.I."/>
            <person name="Fuzi S.F."/>
            <person name="Isa M.N."/>
            <person name="Murad A.M."/>
            <person name="Raih M.F."/>
            <person name="Bakar F.D."/>
            <person name="Najimudin N."/>
            <person name="Mahadi N.M."/>
            <person name="Illias R.M."/>
        </authorList>
    </citation>
    <scope>NUCLEOTIDE SEQUENCE [LARGE SCALE GENOMIC DNA]</scope>
    <source>
        <strain evidence="11 12">G1</strain>
    </source>
</reference>
<dbReference type="eggNOG" id="COG1684">
    <property type="taxonomic scope" value="Bacteria"/>
</dbReference>
<keyword evidence="5 10" id="KW-0812">Transmembrane</keyword>
<dbReference type="GO" id="GO:0009425">
    <property type="term" value="C:bacterial-type flagellum basal body"/>
    <property type="evidence" value="ECO:0007669"/>
    <property type="project" value="UniProtKB-SubCell"/>
</dbReference>
<keyword evidence="11" id="KW-0966">Cell projection</keyword>
<dbReference type="Proteomes" id="UP000027142">
    <property type="component" value="Chromosome"/>
</dbReference>
<feature type="transmembrane region" description="Helical" evidence="10">
    <location>
        <begin position="220"/>
        <end position="241"/>
    </location>
</feature>
<evidence type="ECO:0000256" key="8">
    <source>
        <dbReference type="ARBA" id="ARBA00023143"/>
    </source>
</evidence>
<feature type="transmembrane region" description="Helical" evidence="10">
    <location>
        <begin position="169"/>
        <end position="200"/>
    </location>
</feature>
<keyword evidence="8 10" id="KW-0975">Bacterial flagellum</keyword>
<evidence type="ECO:0000313" key="11">
    <source>
        <dbReference type="EMBL" id="AIC94817.1"/>
    </source>
</evidence>
<dbReference type="STRING" id="1246626.BleG1_2239"/>
<evidence type="ECO:0000256" key="6">
    <source>
        <dbReference type="ARBA" id="ARBA00022989"/>
    </source>
</evidence>
<evidence type="ECO:0000313" key="12">
    <source>
        <dbReference type="Proteomes" id="UP000027142"/>
    </source>
</evidence>
<comment type="function">
    <text evidence="1 10">Role in flagellar biosynthesis.</text>
</comment>
<comment type="subcellular location">
    <subcellularLocation>
        <location evidence="10">Cell membrane</location>
        <topology evidence="10">Multi-pass membrane protein</topology>
    </subcellularLocation>
    <subcellularLocation>
        <location evidence="10">Bacterial flagellum basal body</location>
    </subcellularLocation>
</comment>
<comment type="similarity">
    <text evidence="2 10">Belongs to the FliR/MopE/SpaR family.</text>
</comment>
<dbReference type="InterPro" id="IPR002010">
    <property type="entry name" value="T3SS_IM_R"/>
</dbReference>
<protein>
    <recommendedName>
        <fullName evidence="3 9">Flagellar biosynthetic protein FliR</fullName>
    </recommendedName>
</protein>
<feature type="transmembrane region" description="Helical" evidence="10">
    <location>
        <begin position="72"/>
        <end position="96"/>
    </location>
</feature>
<dbReference type="Pfam" id="PF01311">
    <property type="entry name" value="Bac_export_1"/>
    <property type="match status" value="1"/>
</dbReference>
<keyword evidence="6 10" id="KW-1133">Transmembrane helix</keyword>
<dbReference type="GO" id="GO:0005886">
    <property type="term" value="C:plasma membrane"/>
    <property type="evidence" value="ECO:0007669"/>
    <property type="project" value="UniProtKB-SubCell"/>
</dbReference>
<dbReference type="GO" id="GO:0044780">
    <property type="term" value="P:bacterial-type flagellum assembly"/>
    <property type="evidence" value="ECO:0007669"/>
    <property type="project" value="UniProtKB-UniRule"/>
</dbReference>
<keyword evidence="11" id="KW-0282">Flagellum</keyword>
<evidence type="ECO:0000256" key="3">
    <source>
        <dbReference type="ARBA" id="ARBA00021717"/>
    </source>
</evidence>
<dbReference type="NCBIfam" id="TIGR01400">
    <property type="entry name" value="fliR"/>
    <property type="match status" value="1"/>
</dbReference>
<evidence type="ECO:0000256" key="9">
    <source>
        <dbReference type="NCBIfam" id="TIGR01400"/>
    </source>
</evidence>
<evidence type="ECO:0000256" key="4">
    <source>
        <dbReference type="ARBA" id="ARBA00022475"/>
    </source>
</evidence>
<dbReference type="GO" id="GO:0006605">
    <property type="term" value="P:protein targeting"/>
    <property type="evidence" value="ECO:0007669"/>
    <property type="project" value="UniProtKB-UniRule"/>
</dbReference>
<evidence type="ECO:0000256" key="1">
    <source>
        <dbReference type="ARBA" id="ARBA00002578"/>
    </source>
</evidence>
<accession>A0A060LX90</accession>
<evidence type="ECO:0000256" key="2">
    <source>
        <dbReference type="ARBA" id="ARBA00009772"/>
    </source>
</evidence>
<sequence>MDVFIQLYPTFLLVFVRIASFFLVLPLYNYRTIPLPFKVGISSMVALLLVMSVDFPIVSIDATYAILLIKEALVGLLTGLVAMMLLYAVQIAGGLIDFHMGFMLANVVDPQTGAQSPLTGSYLYVFALLYLLIIDGHHLLLDGAVYSFEFVPIDQLFLPLAQGSVVEQVAMLMGFLFAFGVSMAFPVVGSLFLVDIALGIVSRTVPQMNVFVVGMPIKLMAGLIILFIYIGVFFMSMNYLFKEMILAMRELLEGFGGSG</sequence>
<dbReference type="PANTHER" id="PTHR30065">
    <property type="entry name" value="FLAGELLAR BIOSYNTHETIC PROTEIN FLIR"/>
    <property type="match status" value="1"/>
</dbReference>
<proteinExistence type="inferred from homology"/>
<feature type="transmembrane region" description="Helical" evidence="10">
    <location>
        <begin position="122"/>
        <end position="148"/>
    </location>
</feature>
<feature type="transmembrane region" description="Helical" evidence="10">
    <location>
        <begin position="40"/>
        <end position="60"/>
    </location>
</feature>
<evidence type="ECO:0000256" key="10">
    <source>
        <dbReference type="RuleBase" id="RU362071"/>
    </source>
</evidence>
<dbReference type="OrthoDB" id="9807748at2"/>
<evidence type="ECO:0000256" key="7">
    <source>
        <dbReference type="ARBA" id="ARBA00023136"/>
    </source>
</evidence>
<dbReference type="PANTHER" id="PTHR30065:SF1">
    <property type="entry name" value="SURFACE PRESENTATION OF ANTIGENS PROTEIN SPAR"/>
    <property type="match status" value="1"/>
</dbReference>